<evidence type="ECO:0000256" key="7">
    <source>
        <dbReference type="ARBA" id="ARBA00022737"/>
    </source>
</evidence>
<organism evidence="17 18">
    <name type="scientific">Cuscuta europaea</name>
    <name type="common">European dodder</name>
    <dbReference type="NCBI Taxonomy" id="41803"/>
    <lineage>
        <taxon>Eukaryota</taxon>
        <taxon>Viridiplantae</taxon>
        <taxon>Streptophyta</taxon>
        <taxon>Embryophyta</taxon>
        <taxon>Tracheophyta</taxon>
        <taxon>Spermatophyta</taxon>
        <taxon>Magnoliopsida</taxon>
        <taxon>eudicotyledons</taxon>
        <taxon>Gunneridae</taxon>
        <taxon>Pentapetalae</taxon>
        <taxon>asterids</taxon>
        <taxon>lamiids</taxon>
        <taxon>Solanales</taxon>
        <taxon>Convolvulaceae</taxon>
        <taxon>Cuscuteae</taxon>
        <taxon>Cuscuta</taxon>
        <taxon>Cuscuta subgen. Cuscuta</taxon>
    </lineage>
</organism>
<evidence type="ECO:0000256" key="12">
    <source>
        <dbReference type="ARBA" id="ARBA00023157"/>
    </source>
</evidence>
<dbReference type="GO" id="GO:0009506">
    <property type="term" value="C:plasmodesma"/>
    <property type="evidence" value="ECO:0007669"/>
    <property type="project" value="UniProtKB-SubCell"/>
</dbReference>
<sequence>MAEKVVNGFYEGEYGNNGSAVKVLVQCEEDLGVDECEVCLNAAIQSLRSSCGAASSYAQLYLQKCFISYTLRKEDSFSPTSDDDWGGVNFHATTKNVAICLGVMMAIVLVVCVVLCLRNAFWKKNPYEKHTIRSAN</sequence>
<accession>A0A9P0YRE8</accession>
<dbReference type="InterPro" id="IPR051378">
    <property type="entry name" value="Cell2Cell_Antifungal"/>
</dbReference>
<reference evidence="17" key="1">
    <citation type="submission" date="2022-07" db="EMBL/GenBank/DDBJ databases">
        <authorList>
            <person name="Macas J."/>
            <person name="Novak P."/>
            <person name="Neumann P."/>
        </authorList>
    </citation>
    <scope>NUCLEOTIDE SEQUENCE</scope>
</reference>
<keyword evidence="7" id="KW-0677">Repeat</keyword>
<evidence type="ECO:0000313" key="17">
    <source>
        <dbReference type="EMBL" id="CAH9073714.1"/>
    </source>
</evidence>
<dbReference type="GO" id="GO:0031640">
    <property type="term" value="P:killing of cells of another organism"/>
    <property type="evidence" value="ECO:0007669"/>
    <property type="project" value="UniProtKB-KW"/>
</dbReference>
<evidence type="ECO:0000256" key="14">
    <source>
        <dbReference type="ARBA" id="ARBA00038393"/>
    </source>
</evidence>
<keyword evidence="18" id="KW-1185">Reference proteome</keyword>
<evidence type="ECO:0000256" key="11">
    <source>
        <dbReference type="ARBA" id="ARBA00023035"/>
    </source>
</evidence>
<keyword evidence="15" id="KW-0812">Transmembrane</keyword>
<keyword evidence="15" id="KW-0472">Membrane</keyword>
<comment type="caution">
    <text evidence="17">The sequence shown here is derived from an EMBL/GenBank/DDBJ whole genome shotgun (WGS) entry which is preliminary data.</text>
</comment>
<evidence type="ECO:0000313" key="18">
    <source>
        <dbReference type="Proteomes" id="UP001152484"/>
    </source>
</evidence>
<proteinExistence type="inferred from homology"/>
<protein>
    <recommendedName>
        <fullName evidence="16">Gnk2-homologous domain-containing protein</fullName>
    </recommendedName>
</protein>
<dbReference type="AlphaFoldDB" id="A0A9P0YRE8"/>
<name>A0A9P0YRE8_CUSEU</name>
<comment type="subcellular location">
    <subcellularLocation>
        <location evidence="13">Cell junction</location>
        <location evidence="13">Plasmodesma</location>
    </subcellularLocation>
    <subcellularLocation>
        <location evidence="1">Cell membrane</location>
        <topology evidence="1">Single-pass type I membrane protein</topology>
    </subcellularLocation>
</comment>
<keyword evidence="9" id="KW-0965">Cell junction</keyword>
<comment type="similarity">
    <text evidence="14">Belongs to the cysteine-rich repeat secretory protein family. Plasmodesmata-located proteins (PDLD) subfamily.</text>
</comment>
<evidence type="ECO:0000256" key="13">
    <source>
        <dbReference type="ARBA" id="ARBA00024184"/>
    </source>
</evidence>
<feature type="transmembrane region" description="Helical" evidence="15">
    <location>
        <begin position="96"/>
        <end position="117"/>
    </location>
</feature>
<dbReference type="Pfam" id="PF01657">
    <property type="entry name" value="Stress-antifung"/>
    <property type="match status" value="1"/>
</dbReference>
<evidence type="ECO:0000256" key="5">
    <source>
        <dbReference type="ARBA" id="ARBA00022729"/>
    </source>
</evidence>
<keyword evidence="12" id="KW-1015">Disulfide bond</keyword>
<evidence type="ECO:0000256" key="2">
    <source>
        <dbReference type="ARBA" id="ARBA00022529"/>
    </source>
</evidence>
<dbReference type="GO" id="GO:0005537">
    <property type="term" value="F:D-mannose binding"/>
    <property type="evidence" value="ECO:0007669"/>
    <property type="project" value="UniProtKB-KW"/>
</dbReference>
<dbReference type="GO" id="GO:0050832">
    <property type="term" value="P:defense response to fungus"/>
    <property type="evidence" value="ECO:0007669"/>
    <property type="project" value="UniProtKB-KW"/>
</dbReference>
<dbReference type="CDD" id="cd23509">
    <property type="entry name" value="Gnk2-like"/>
    <property type="match status" value="1"/>
</dbReference>
<evidence type="ECO:0000256" key="10">
    <source>
        <dbReference type="ARBA" id="ARBA00023022"/>
    </source>
</evidence>
<dbReference type="Proteomes" id="UP001152484">
    <property type="component" value="Unassembled WGS sequence"/>
</dbReference>
<dbReference type="InterPro" id="IPR002902">
    <property type="entry name" value="GNK2"/>
</dbReference>
<dbReference type="EMBL" id="CAMAPE010000008">
    <property type="protein sequence ID" value="CAH9073714.1"/>
    <property type="molecule type" value="Genomic_DNA"/>
</dbReference>
<dbReference type="InterPro" id="IPR038408">
    <property type="entry name" value="GNK2_sf"/>
</dbReference>
<evidence type="ECO:0000256" key="3">
    <source>
        <dbReference type="ARBA" id="ARBA00022577"/>
    </source>
</evidence>
<evidence type="ECO:0000259" key="16">
    <source>
        <dbReference type="PROSITE" id="PS51473"/>
    </source>
</evidence>
<keyword evidence="2" id="KW-0929">Antimicrobial</keyword>
<dbReference type="PANTHER" id="PTHR32080:SF54">
    <property type="entry name" value="GNK2-HOMOLOGOUS DOMAIN-CONTAINING PROTEIN"/>
    <property type="match status" value="1"/>
</dbReference>
<keyword evidence="8" id="KW-0611">Plant defense</keyword>
<dbReference type="PANTHER" id="PTHR32080">
    <property type="entry name" value="ANTIFUNGAL PROTEIN GINKBILOBIN-2-LIKE"/>
    <property type="match status" value="1"/>
</dbReference>
<keyword evidence="3" id="KW-0295">Fungicide</keyword>
<evidence type="ECO:0000256" key="6">
    <source>
        <dbReference type="ARBA" id="ARBA00022734"/>
    </source>
</evidence>
<dbReference type="GO" id="GO:0042742">
    <property type="term" value="P:defense response to bacterium"/>
    <property type="evidence" value="ECO:0007669"/>
    <property type="project" value="UniProtKB-KW"/>
</dbReference>
<dbReference type="PROSITE" id="PS51473">
    <property type="entry name" value="GNK2"/>
    <property type="match status" value="1"/>
</dbReference>
<keyword evidence="11" id="KW-0465">Mannose-binding</keyword>
<keyword evidence="5" id="KW-0732">Signal</keyword>
<dbReference type="GO" id="GO:0005886">
    <property type="term" value="C:plasma membrane"/>
    <property type="evidence" value="ECO:0007669"/>
    <property type="project" value="UniProtKB-SubCell"/>
</dbReference>
<evidence type="ECO:0000256" key="15">
    <source>
        <dbReference type="SAM" id="Phobius"/>
    </source>
</evidence>
<dbReference type="Gene3D" id="3.30.430.20">
    <property type="entry name" value="Gnk2 domain, C-X8-C-X2-C motif"/>
    <property type="match status" value="1"/>
</dbReference>
<dbReference type="OrthoDB" id="1926347at2759"/>
<evidence type="ECO:0000256" key="4">
    <source>
        <dbReference type="ARBA" id="ARBA00022581"/>
    </source>
</evidence>
<evidence type="ECO:0000256" key="9">
    <source>
        <dbReference type="ARBA" id="ARBA00022949"/>
    </source>
</evidence>
<evidence type="ECO:0000256" key="1">
    <source>
        <dbReference type="ARBA" id="ARBA00004251"/>
    </source>
</evidence>
<keyword evidence="15" id="KW-1133">Transmembrane helix</keyword>
<keyword evidence="6" id="KW-0430">Lectin</keyword>
<evidence type="ECO:0000256" key="8">
    <source>
        <dbReference type="ARBA" id="ARBA00022821"/>
    </source>
</evidence>
<feature type="domain" description="Gnk2-homologous" evidence="16">
    <location>
        <begin position="1"/>
        <end position="74"/>
    </location>
</feature>
<keyword evidence="4" id="KW-0945">Host-virus interaction</keyword>
<gene>
    <name evidence="17" type="ORF">CEURO_LOCUS4914</name>
</gene>
<keyword evidence="10" id="KW-0044">Antibiotic</keyword>